<accession>A0A1I0EZZ7</accession>
<dbReference type="Proteomes" id="UP000198762">
    <property type="component" value="Unassembled WGS sequence"/>
</dbReference>
<evidence type="ECO:0000256" key="1">
    <source>
        <dbReference type="SAM" id="MobiDB-lite"/>
    </source>
</evidence>
<reference evidence="3" key="1">
    <citation type="submission" date="2016-10" db="EMBL/GenBank/DDBJ databases">
        <authorList>
            <person name="Varghese N."/>
            <person name="Submissions S."/>
        </authorList>
    </citation>
    <scope>NUCLEOTIDE SEQUENCE [LARGE SCALE GENOMIC DNA]</scope>
    <source>
        <strain evidence="3">CGMCC 1.6489</strain>
    </source>
</reference>
<dbReference type="RefSeq" id="WP_091852359.1">
    <property type="nucleotide sequence ID" value="NZ_FOHZ01000011.1"/>
</dbReference>
<name>A0A1I0EZZ7_9GAMM</name>
<feature type="region of interest" description="Disordered" evidence="1">
    <location>
        <begin position="1"/>
        <end position="63"/>
    </location>
</feature>
<evidence type="ECO:0000313" key="3">
    <source>
        <dbReference type="Proteomes" id="UP000198762"/>
    </source>
</evidence>
<proteinExistence type="predicted"/>
<keyword evidence="3" id="KW-1185">Reference proteome</keyword>
<dbReference type="EMBL" id="FOHZ01000011">
    <property type="protein sequence ID" value="SET50699.1"/>
    <property type="molecule type" value="Genomic_DNA"/>
</dbReference>
<feature type="compositionally biased region" description="Polar residues" evidence="1">
    <location>
        <begin position="1"/>
        <end position="12"/>
    </location>
</feature>
<dbReference type="OrthoDB" id="6369920at2"/>
<gene>
    <name evidence="2" type="ORF">SAMN04487962_11150</name>
</gene>
<evidence type="ECO:0008006" key="4">
    <source>
        <dbReference type="Google" id="ProtNLM"/>
    </source>
</evidence>
<sequence>MIGGLNPNNPYIGTNVARERNDGARAPAARPEVLADDRQQARVVPAGNGTTDNAGASPTEDTEGYLRRVQARAAAEDTRLEPFRSDDIPMANLRALQAFAAVASQREGMDGYDAELAGIDIRV</sequence>
<dbReference type="AlphaFoldDB" id="A0A1I0EZZ7"/>
<organism evidence="2 3">
    <name type="scientific">Marinobacter segnicrescens</name>
    <dbReference type="NCBI Taxonomy" id="430453"/>
    <lineage>
        <taxon>Bacteria</taxon>
        <taxon>Pseudomonadati</taxon>
        <taxon>Pseudomonadota</taxon>
        <taxon>Gammaproteobacteria</taxon>
        <taxon>Pseudomonadales</taxon>
        <taxon>Marinobacteraceae</taxon>
        <taxon>Marinobacter</taxon>
    </lineage>
</organism>
<evidence type="ECO:0000313" key="2">
    <source>
        <dbReference type="EMBL" id="SET50699.1"/>
    </source>
</evidence>
<protein>
    <recommendedName>
        <fullName evidence="4">UDP pyrophosphate phosphatase</fullName>
    </recommendedName>
</protein>
<dbReference type="STRING" id="430453.SAMN04487962_11150"/>